<accession>A0A5J4VPM6</accession>
<sequence length="113" mass="13045">MAVEKFSKIKQLVSKIGHGLSYMNEKLVKPIIIPAVMQFNGFIPGEGQIMKGIEARSSVLDAFSEQGYKYDAKDKFMDLMDDPYLRNLPIKSLNRLIKLPRKQIMRLRKLLRC</sequence>
<protein>
    <submittedName>
        <fullName evidence="1">Uncharacterized protein</fullName>
    </submittedName>
</protein>
<gene>
    <name evidence="1" type="ORF">EZS28_019959</name>
</gene>
<organism evidence="1 2">
    <name type="scientific">Streblomastix strix</name>
    <dbReference type="NCBI Taxonomy" id="222440"/>
    <lineage>
        <taxon>Eukaryota</taxon>
        <taxon>Metamonada</taxon>
        <taxon>Preaxostyla</taxon>
        <taxon>Oxymonadida</taxon>
        <taxon>Streblomastigidae</taxon>
        <taxon>Streblomastix</taxon>
    </lineage>
</organism>
<evidence type="ECO:0000313" key="2">
    <source>
        <dbReference type="Proteomes" id="UP000324800"/>
    </source>
</evidence>
<proteinExistence type="predicted"/>
<dbReference type="AlphaFoldDB" id="A0A5J4VPM6"/>
<reference evidence="1 2" key="1">
    <citation type="submission" date="2019-03" db="EMBL/GenBank/DDBJ databases">
        <title>Single cell metagenomics reveals metabolic interactions within the superorganism composed of flagellate Streblomastix strix and complex community of Bacteroidetes bacteria on its surface.</title>
        <authorList>
            <person name="Treitli S.C."/>
            <person name="Kolisko M."/>
            <person name="Husnik F."/>
            <person name="Keeling P."/>
            <person name="Hampl V."/>
        </authorList>
    </citation>
    <scope>NUCLEOTIDE SEQUENCE [LARGE SCALE GENOMIC DNA]</scope>
    <source>
        <strain evidence="1">ST1C</strain>
    </source>
</reference>
<name>A0A5J4VPM6_9EUKA</name>
<comment type="caution">
    <text evidence="1">The sequence shown here is derived from an EMBL/GenBank/DDBJ whole genome shotgun (WGS) entry which is preliminary data.</text>
</comment>
<evidence type="ECO:0000313" key="1">
    <source>
        <dbReference type="EMBL" id="KAA6384514.1"/>
    </source>
</evidence>
<dbReference type="EMBL" id="SNRW01005722">
    <property type="protein sequence ID" value="KAA6384514.1"/>
    <property type="molecule type" value="Genomic_DNA"/>
</dbReference>
<dbReference type="Proteomes" id="UP000324800">
    <property type="component" value="Unassembled WGS sequence"/>
</dbReference>